<name>A0ABR9B5V1_9RHOO</name>
<evidence type="ECO:0000256" key="8">
    <source>
        <dbReference type="ARBA" id="ARBA00022989"/>
    </source>
</evidence>
<reference evidence="14" key="1">
    <citation type="submission" date="2023-07" db="EMBL/GenBank/DDBJ databases">
        <title>Thauera sp. CAU 1555 isolated from sand of Yaerae Beach.</title>
        <authorList>
            <person name="Kim W."/>
        </authorList>
    </citation>
    <scope>NUCLEOTIDE SEQUENCE [LARGE SCALE GENOMIC DNA]</scope>
    <source>
        <strain evidence="14">CAU 1555</strain>
    </source>
</reference>
<comment type="caution">
    <text evidence="13">The sequence shown here is derived from an EMBL/GenBank/DDBJ whole genome shotgun (WGS) entry which is preliminary data.</text>
</comment>
<keyword evidence="6 10" id="KW-0812">Transmembrane</keyword>
<feature type="domain" description="TonB C-terminal" evidence="12">
    <location>
        <begin position="180"/>
        <end position="272"/>
    </location>
</feature>
<dbReference type="InterPro" id="IPR003538">
    <property type="entry name" value="TonB"/>
</dbReference>
<dbReference type="PANTHER" id="PTHR33446:SF2">
    <property type="entry name" value="PROTEIN TONB"/>
    <property type="match status" value="1"/>
</dbReference>
<gene>
    <name evidence="13" type="ORF">IFO67_01495</name>
</gene>
<keyword evidence="10" id="KW-0735">Signal-anchor</keyword>
<comment type="function">
    <text evidence="10">Interacts with outer membrane receptor proteins that carry out high-affinity binding and energy dependent uptake into the periplasmic space of specific substrates. It could act to transduce energy from the cytoplasmic membrane to specific energy-requiring processes in the outer membrane, resulting in the release into the periplasm of ligands bound by these outer membrane proteins.</text>
</comment>
<dbReference type="Gene3D" id="3.30.1150.10">
    <property type="match status" value="1"/>
</dbReference>
<proteinExistence type="inferred from homology"/>
<evidence type="ECO:0000313" key="13">
    <source>
        <dbReference type="EMBL" id="MBD8501551.1"/>
    </source>
</evidence>
<comment type="similarity">
    <text evidence="2 10">Belongs to the TonB family.</text>
</comment>
<keyword evidence="9 10" id="KW-0472">Membrane</keyword>
<dbReference type="RefSeq" id="WP_187716397.1">
    <property type="nucleotide sequence ID" value="NZ_JACTAH010000001.1"/>
</dbReference>
<dbReference type="Proteomes" id="UP000603602">
    <property type="component" value="Unassembled WGS sequence"/>
</dbReference>
<dbReference type="EMBL" id="JACYTO010000001">
    <property type="protein sequence ID" value="MBD8501551.1"/>
    <property type="molecule type" value="Genomic_DNA"/>
</dbReference>
<dbReference type="InterPro" id="IPR051045">
    <property type="entry name" value="TonB-dependent_transducer"/>
</dbReference>
<evidence type="ECO:0000259" key="12">
    <source>
        <dbReference type="PROSITE" id="PS52015"/>
    </source>
</evidence>
<evidence type="ECO:0000256" key="3">
    <source>
        <dbReference type="ARBA" id="ARBA00022448"/>
    </source>
</evidence>
<keyword evidence="14" id="KW-1185">Reference proteome</keyword>
<dbReference type="Pfam" id="PF03544">
    <property type="entry name" value="TonB_C"/>
    <property type="match status" value="1"/>
</dbReference>
<evidence type="ECO:0000256" key="4">
    <source>
        <dbReference type="ARBA" id="ARBA00022475"/>
    </source>
</evidence>
<keyword evidence="7 10" id="KW-0653">Protein transport</keyword>
<keyword evidence="4 10" id="KW-1003">Cell membrane</keyword>
<organism evidence="13 14">
    <name type="scientific">Thauera sedimentorum</name>
    <dbReference type="NCBI Taxonomy" id="2767595"/>
    <lineage>
        <taxon>Bacteria</taxon>
        <taxon>Pseudomonadati</taxon>
        <taxon>Pseudomonadota</taxon>
        <taxon>Betaproteobacteria</taxon>
        <taxon>Rhodocyclales</taxon>
        <taxon>Zoogloeaceae</taxon>
        <taxon>Thauera</taxon>
    </lineage>
</organism>
<comment type="subcellular location">
    <subcellularLocation>
        <location evidence="1 10">Cell inner membrane</location>
        <topology evidence="1 10">Single-pass membrane protein</topology>
        <orientation evidence="1 10">Periplasmic side</orientation>
    </subcellularLocation>
</comment>
<evidence type="ECO:0000256" key="2">
    <source>
        <dbReference type="ARBA" id="ARBA00006555"/>
    </source>
</evidence>
<evidence type="ECO:0000256" key="6">
    <source>
        <dbReference type="ARBA" id="ARBA00022692"/>
    </source>
</evidence>
<feature type="compositionally biased region" description="Pro residues" evidence="11">
    <location>
        <begin position="96"/>
        <end position="105"/>
    </location>
</feature>
<dbReference type="PRINTS" id="PR01374">
    <property type="entry name" value="TONBPROTEIN"/>
</dbReference>
<accession>A0ABR9B5V1</accession>
<evidence type="ECO:0000256" key="11">
    <source>
        <dbReference type="SAM" id="MobiDB-lite"/>
    </source>
</evidence>
<dbReference type="InterPro" id="IPR006260">
    <property type="entry name" value="TonB/TolA_C"/>
</dbReference>
<evidence type="ECO:0000256" key="1">
    <source>
        <dbReference type="ARBA" id="ARBA00004383"/>
    </source>
</evidence>
<dbReference type="InterPro" id="IPR037682">
    <property type="entry name" value="TonB_C"/>
</dbReference>
<dbReference type="PANTHER" id="PTHR33446">
    <property type="entry name" value="PROTEIN TONB-RELATED"/>
    <property type="match status" value="1"/>
</dbReference>
<evidence type="ECO:0000256" key="5">
    <source>
        <dbReference type="ARBA" id="ARBA00022519"/>
    </source>
</evidence>
<evidence type="ECO:0000313" key="14">
    <source>
        <dbReference type="Proteomes" id="UP000603602"/>
    </source>
</evidence>
<evidence type="ECO:0000256" key="10">
    <source>
        <dbReference type="RuleBase" id="RU362123"/>
    </source>
</evidence>
<dbReference type="NCBIfam" id="TIGR01352">
    <property type="entry name" value="tonB_Cterm"/>
    <property type="match status" value="1"/>
</dbReference>
<evidence type="ECO:0000256" key="7">
    <source>
        <dbReference type="ARBA" id="ARBA00022927"/>
    </source>
</evidence>
<dbReference type="SUPFAM" id="SSF74653">
    <property type="entry name" value="TolA/TonB C-terminal domain"/>
    <property type="match status" value="1"/>
</dbReference>
<protein>
    <recommendedName>
        <fullName evidence="10">Protein TonB</fullName>
    </recommendedName>
</protein>
<evidence type="ECO:0000256" key="9">
    <source>
        <dbReference type="ARBA" id="ARBA00023136"/>
    </source>
</evidence>
<dbReference type="PROSITE" id="PS52015">
    <property type="entry name" value="TONB_CTD"/>
    <property type="match status" value="1"/>
</dbReference>
<feature type="compositionally biased region" description="Low complexity" evidence="11">
    <location>
        <begin position="116"/>
        <end position="132"/>
    </location>
</feature>
<feature type="compositionally biased region" description="Low complexity" evidence="11">
    <location>
        <begin position="153"/>
        <end position="171"/>
    </location>
</feature>
<feature type="region of interest" description="Disordered" evidence="11">
    <location>
        <begin position="69"/>
        <end position="189"/>
    </location>
</feature>
<sequence length="272" mass="28602">MNNPTPSLLSSGGAHGATVLPPLQWGWLALVAGLHVAGLAWLGLGDEPLTQARPAESVVSVQLLTPPVAQPTATPSLPPRPAQEPVKPKPSAQAPKPRPLPPPQNARPVTTAASHAPVVPRQAPEPAAVVPVPEDHAARPPGESAPDPATEVQPPADQAPAPTTSAVAATSRQQAETLAPARYDADYLHNPPPGYPAAARRRGEEGQVTLRVHVLASGRAAEIEIAESSSHPRLDRAARDAVAHWRFEPARRGSQPVDSWLRVPIVFRLEGR</sequence>
<keyword evidence="5 10" id="KW-0997">Cell inner membrane</keyword>
<feature type="transmembrane region" description="Helical" evidence="10">
    <location>
        <begin position="25"/>
        <end position="44"/>
    </location>
</feature>
<keyword evidence="8 10" id="KW-1133">Transmembrane helix</keyword>
<keyword evidence="3 10" id="KW-0813">Transport</keyword>